<sequence>MKWKVGVTFFLHSRALEAAPPRFWCCSLASNFGVYCQRGARVGPELWWRQTGSSGTFVSLFASRHFSVRCTLWLIAIELRAVAQCTRNKTMF</sequence>
<name>A0A2M4CAP1_9DIPT</name>
<organism evidence="2">
    <name type="scientific">Anopheles marajoara</name>
    <dbReference type="NCBI Taxonomy" id="58244"/>
    <lineage>
        <taxon>Eukaryota</taxon>
        <taxon>Metazoa</taxon>
        <taxon>Ecdysozoa</taxon>
        <taxon>Arthropoda</taxon>
        <taxon>Hexapoda</taxon>
        <taxon>Insecta</taxon>
        <taxon>Pterygota</taxon>
        <taxon>Neoptera</taxon>
        <taxon>Endopterygota</taxon>
        <taxon>Diptera</taxon>
        <taxon>Nematocera</taxon>
        <taxon>Culicoidea</taxon>
        <taxon>Culicidae</taxon>
        <taxon>Anophelinae</taxon>
        <taxon>Anopheles</taxon>
    </lineage>
</organism>
<dbReference type="EMBL" id="GGFJ01012877">
    <property type="protein sequence ID" value="MBW62018.1"/>
    <property type="molecule type" value="Transcribed_RNA"/>
</dbReference>
<evidence type="ECO:0000313" key="2">
    <source>
        <dbReference type="EMBL" id="MBW62018.1"/>
    </source>
</evidence>
<reference evidence="2" key="1">
    <citation type="submission" date="2018-01" db="EMBL/GenBank/DDBJ databases">
        <title>An insight into the sialome of Amazonian anophelines.</title>
        <authorList>
            <person name="Ribeiro J.M."/>
            <person name="Scarpassa V."/>
            <person name="Calvo E."/>
        </authorList>
    </citation>
    <scope>NUCLEOTIDE SEQUENCE</scope>
    <source>
        <tissue evidence="2">Salivary glands</tissue>
    </source>
</reference>
<dbReference type="AlphaFoldDB" id="A0A2M4CAP1"/>
<accession>A0A2M4CAP1</accession>
<feature type="signal peptide" evidence="1">
    <location>
        <begin position="1"/>
        <end position="18"/>
    </location>
</feature>
<feature type="chain" id="PRO_5014798628" evidence="1">
    <location>
        <begin position="19"/>
        <end position="92"/>
    </location>
</feature>
<keyword evidence="1" id="KW-0732">Signal</keyword>
<protein>
    <submittedName>
        <fullName evidence="2">Putative secreted protein</fullName>
    </submittedName>
</protein>
<proteinExistence type="predicted"/>
<evidence type="ECO:0000256" key="1">
    <source>
        <dbReference type="SAM" id="SignalP"/>
    </source>
</evidence>